<protein>
    <submittedName>
        <fullName evidence="2">Uncharacterized protein</fullName>
    </submittedName>
</protein>
<dbReference type="OrthoDB" id="501484at2"/>
<proteinExistence type="predicted"/>
<reference evidence="2" key="1">
    <citation type="submission" date="2018-12" db="EMBL/GenBank/DDBJ databases">
        <authorList>
            <person name="Will S."/>
            <person name="Neumann-Schaal M."/>
            <person name="Henke P."/>
        </authorList>
    </citation>
    <scope>NUCLEOTIDE SEQUENCE</scope>
    <source>
        <strain evidence="2">PCC 7102</strain>
    </source>
</reference>
<comment type="caution">
    <text evidence="2">The sequence shown here is derived from an EMBL/GenBank/DDBJ whole genome shotgun (WGS) entry which is preliminary data.</text>
</comment>
<dbReference type="AlphaFoldDB" id="A0A433UI20"/>
<reference evidence="2" key="2">
    <citation type="journal article" date="2019" name="Genome Biol. Evol.">
        <title>Day and night: Metabolic profiles and evolutionary relationships of six axenic non-marine cyanobacteria.</title>
        <authorList>
            <person name="Will S.E."/>
            <person name="Henke P."/>
            <person name="Boedeker C."/>
            <person name="Huang S."/>
            <person name="Brinkmann H."/>
            <person name="Rohde M."/>
            <person name="Jarek M."/>
            <person name="Friedl T."/>
            <person name="Seufert S."/>
            <person name="Schumacher M."/>
            <person name="Overmann J."/>
            <person name="Neumann-Schaal M."/>
            <person name="Petersen J."/>
        </authorList>
    </citation>
    <scope>NUCLEOTIDE SEQUENCE [LARGE SCALE GENOMIC DNA]</scope>
    <source>
        <strain evidence="2">PCC 7102</strain>
    </source>
</reference>
<keyword evidence="1" id="KW-0472">Membrane</keyword>
<dbReference type="RefSeq" id="WP_127087524.1">
    <property type="nucleotide sequence ID" value="NZ_RSCL01000058.1"/>
</dbReference>
<dbReference type="Proteomes" id="UP000271624">
    <property type="component" value="Unassembled WGS sequence"/>
</dbReference>
<keyword evidence="3" id="KW-1185">Reference proteome</keyword>
<feature type="transmembrane region" description="Helical" evidence="1">
    <location>
        <begin position="401"/>
        <end position="424"/>
    </location>
</feature>
<gene>
    <name evidence="2" type="ORF">DSM106972_096140</name>
</gene>
<keyword evidence="1" id="KW-1133">Transmembrane helix</keyword>
<name>A0A433UI20_9CYAN</name>
<evidence type="ECO:0000256" key="1">
    <source>
        <dbReference type="SAM" id="Phobius"/>
    </source>
</evidence>
<accession>A0A433UI20</accession>
<evidence type="ECO:0000313" key="2">
    <source>
        <dbReference type="EMBL" id="RUS93465.1"/>
    </source>
</evidence>
<sequence>MNKLQDYESKLLGAGRSGRVFLVNHQETLIARKIFYSDTIASLIHYFFFGSPNPYVWNEDAIKCAFYRRQILSALIQYWYNGNLRVAEAKITSWNQEFKAYQMDTEFIEGRHVALQQPCNQDRIRELPALIHGVMRPLQKKLIEAGFDGLVWQVGKGTPTALNNFLLASDSSKPVFVWIDLESGVPALFPMNPLALFSFYIPTSIKYGRALFDDVDNIKLKQYVNKYSFQLEENLGSKQYYEILNKIDQLHYHQEKWKNLRRIDCSIQYQLKKGLINEQEARWFLAHPLFWYRKEVSSLLGKMLRKLFIQLPIAIINKIIKIDYIQFLQRFRKFIFFQRYRLQLARNHIATRIQYWQDRKQLNEEEAEILRQSLKREESSAYLNDFAVHIGIKLFIKTLEYLLVPILYVVGLIDEFVFITWLIIGGPVYRQTYTIFRIIQAIINKQEIPWVAFLVGFLPTIGTLAYPCQIVYSSSGKNRKIAQFIIYDFFTMIGAKIPAWGGEDTQTEHFFNRIGAAIARIRVQKNLTP</sequence>
<keyword evidence="1" id="KW-0812">Transmembrane</keyword>
<dbReference type="EMBL" id="RSCL01000058">
    <property type="protein sequence ID" value="RUS93465.1"/>
    <property type="molecule type" value="Genomic_DNA"/>
</dbReference>
<evidence type="ECO:0000313" key="3">
    <source>
        <dbReference type="Proteomes" id="UP000271624"/>
    </source>
</evidence>
<feature type="transmembrane region" description="Helical" evidence="1">
    <location>
        <begin position="450"/>
        <end position="472"/>
    </location>
</feature>
<organism evidence="2 3">
    <name type="scientific">Dulcicalothrix desertica PCC 7102</name>
    <dbReference type="NCBI Taxonomy" id="232991"/>
    <lineage>
        <taxon>Bacteria</taxon>
        <taxon>Bacillati</taxon>
        <taxon>Cyanobacteriota</taxon>
        <taxon>Cyanophyceae</taxon>
        <taxon>Nostocales</taxon>
        <taxon>Calotrichaceae</taxon>
        <taxon>Dulcicalothrix</taxon>
    </lineage>
</organism>